<feature type="signal peptide" evidence="3">
    <location>
        <begin position="1"/>
        <end position="16"/>
    </location>
</feature>
<evidence type="ECO:0000313" key="5">
    <source>
        <dbReference type="Proteomes" id="UP000076420"/>
    </source>
</evidence>
<evidence type="ECO:0008006" key="6">
    <source>
        <dbReference type="Google" id="ProtNLM"/>
    </source>
</evidence>
<evidence type="ECO:0000256" key="2">
    <source>
        <dbReference type="SAM" id="Phobius"/>
    </source>
</evidence>
<dbReference type="VEuPathDB" id="VectorBase:BGLAX_033211"/>
<dbReference type="AlphaFoldDB" id="A0A2C9M474"/>
<name>A0A2C9M474_BIOGL</name>
<keyword evidence="2" id="KW-1133">Transmembrane helix</keyword>
<dbReference type="RefSeq" id="XP_013077113.2">
    <property type="nucleotide sequence ID" value="XM_013221659.2"/>
</dbReference>
<feature type="region of interest" description="Disordered" evidence="1">
    <location>
        <begin position="164"/>
        <end position="227"/>
    </location>
</feature>
<dbReference type="EnsemblMetazoa" id="BGLB038296-RA">
    <property type="protein sequence ID" value="BGLB038296-PA"/>
    <property type="gene ID" value="BGLB038296"/>
</dbReference>
<evidence type="ECO:0000313" key="4">
    <source>
        <dbReference type="EnsemblMetazoa" id="BGLB038296-PA"/>
    </source>
</evidence>
<keyword evidence="3" id="KW-0732">Signal</keyword>
<dbReference type="OrthoDB" id="10332946at2759"/>
<dbReference type="VEuPathDB" id="VectorBase:BGLB038296"/>
<keyword evidence="2" id="KW-0472">Membrane</keyword>
<dbReference type="PROSITE" id="PS51257">
    <property type="entry name" value="PROKAR_LIPOPROTEIN"/>
    <property type="match status" value="1"/>
</dbReference>
<feature type="compositionally biased region" description="Basic and acidic residues" evidence="1">
    <location>
        <begin position="183"/>
        <end position="196"/>
    </location>
</feature>
<sequence>MLKLLIDILLVSLVVSGCTPMCQHKNGQSLCSESSFNQTHNLTSSIDRTVKGGDSKITRRPREIISPSTTTHITHTLFLKTIQSKQLVQMTSTTTVKGDNNNDKEKILTIVIPFVSIMGTAVVLVIVYQLARKYNCCNNKECLDRCSAFCNACMATPYVYQNTRPQASSPAGRPSPHKHVKHKSIELLKMEAEAKSRRIRENRRGSGYKVSKGKSSESVVLNQPQKV</sequence>
<reference evidence="4" key="1">
    <citation type="submission" date="2020-05" db="UniProtKB">
        <authorList>
            <consortium name="EnsemblMetazoa"/>
        </authorList>
    </citation>
    <scope>IDENTIFICATION</scope>
    <source>
        <strain evidence="4">BB02</strain>
    </source>
</reference>
<feature type="chain" id="PRO_5012722626" description="TNFR-Cys domain-containing protein" evidence="3">
    <location>
        <begin position="17"/>
        <end position="227"/>
    </location>
</feature>
<dbReference type="Proteomes" id="UP000076420">
    <property type="component" value="Unassembled WGS sequence"/>
</dbReference>
<dbReference type="KEGG" id="bgt:106063326"/>
<evidence type="ECO:0000256" key="1">
    <source>
        <dbReference type="SAM" id="MobiDB-lite"/>
    </source>
</evidence>
<keyword evidence="2" id="KW-0812">Transmembrane</keyword>
<accession>A0A2C9M474</accession>
<proteinExistence type="predicted"/>
<evidence type="ECO:0000256" key="3">
    <source>
        <dbReference type="SAM" id="SignalP"/>
    </source>
</evidence>
<feature type="transmembrane region" description="Helical" evidence="2">
    <location>
        <begin position="107"/>
        <end position="131"/>
    </location>
</feature>
<gene>
    <name evidence="4" type="primary">106063326</name>
</gene>
<organism evidence="4 5">
    <name type="scientific">Biomphalaria glabrata</name>
    <name type="common">Bloodfluke planorb</name>
    <name type="synonym">Freshwater snail</name>
    <dbReference type="NCBI Taxonomy" id="6526"/>
    <lineage>
        <taxon>Eukaryota</taxon>
        <taxon>Metazoa</taxon>
        <taxon>Spiralia</taxon>
        <taxon>Lophotrochozoa</taxon>
        <taxon>Mollusca</taxon>
        <taxon>Gastropoda</taxon>
        <taxon>Heterobranchia</taxon>
        <taxon>Euthyneura</taxon>
        <taxon>Panpulmonata</taxon>
        <taxon>Hygrophila</taxon>
        <taxon>Lymnaeoidea</taxon>
        <taxon>Planorbidae</taxon>
        <taxon>Biomphalaria</taxon>
    </lineage>
</organism>
<protein>
    <recommendedName>
        <fullName evidence="6">TNFR-Cys domain-containing protein</fullName>
    </recommendedName>
</protein>